<gene>
    <name evidence="11" type="primary">trxA</name>
    <name evidence="11" type="ORF">FDK22_08460</name>
</gene>
<dbReference type="RefSeq" id="WP_138152484.1">
    <property type="nucleotide sequence ID" value="NZ_CBDDKQ010000002.1"/>
</dbReference>
<evidence type="ECO:0000256" key="3">
    <source>
        <dbReference type="ARBA" id="ARBA00022982"/>
    </source>
</evidence>
<accession>A0A5R8Y0W1</accession>
<evidence type="ECO:0000259" key="10">
    <source>
        <dbReference type="PROSITE" id="PS51352"/>
    </source>
</evidence>
<dbReference type="SUPFAM" id="SSF52833">
    <property type="entry name" value="Thioredoxin-like"/>
    <property type="match status" value="1"/>
</dbReference>
<dbReference type="Gene3D" id="3.40.30.10">
    <property type="entry name" value="Glutaredoxin"/>
    <property type="match status" value="1"/>
</dbReference>
<keyword evidence="5 9" id="KW-0676">Redox-active center</keyword>
<dbReference type="InterPro" id="IPR005746">
    <property type="entry name" value="Thioredoxin"/>
</dbReference>
<protein>
    <recommendedName>
        <fullName evidence="6 7">Thioredoxin</fullName>
    </recommendedName>
</protein>
<evidence type="ECO:0000256" key="4">
    <source>
        <dbReference type="ARBA" id="ARBA00023157"/>
    </source>
</evidence>
<keyword evidence="3" id="KW-0249">Electron transport</keyword>
<keyword evidence="2" id="KW-0813">Transport</keyword>
<dbReference type="OrthoDB" id="5348812at2"/>
<dbReference type="NCBIfam" id="TIGR01068">
    <property type="entry name" value="thioredoxin"/>
    <property type="match status" value="1"/>
</dbReference>
<dbReference type="GO" id="GO:0005737">
    <property type="term" value="C:cytoplasm"/>
    <property type="evidence" value="ECO:0007669"/>
    <property type="project" value="TreeGrafter"/>
</dbReference>
<evidence type="ECO:0000256" key="2">
    <source>
        <dbReference type="ARBA" id="ARBA00022448"/>
    </source>
</evidence>
<proteinExistence type="inferred from homology"/>
<feature type="site" description="Deprotonates C-terminal active site Cys" evidence="8">
    <location>
        <position position="38"/>
    </location>
</feature>
<dbReference type="PROSITE" id="PS00194">
    <property type="entry name" value="THIOREDOXIN_1"/>
    <property type="match status" value="1"/>
</dbReference>
<dbReference type="Pfam" id="PF00085">
    <property type="entry name" value="Thioredoxin"/>
    <property type="match status" value="1"/>
</dbReference>
<evidence type="ECO:0000256" key="5">
    <source>
        <dbReference type="ARBA" id="ARBA00023284"/>
    </source>
</evidence>
<dbReference type="PIRSF" id="PIRSF000077">
    <property type="entry name" value="Thioredoxin"/>
    <property type="match status" value="1"/>
</dbReference>
<dbReference type="InterPro" id="IPR013766">
    <property type="entry name" value="Thioredoxin_domain"/>
</dbReference>
<evidence type="ECO:0000256" key="9">
    <source>
        <dbReference type="PIRSR" id="PIRSR000077-4"/>
    </source>
</evidence>
<dbReference type="PROSITE" id="PS51352">
    <property type="entry name" value="THIOREDOXIN_2"/>
    <property type="match status" value="1"/>
</dbReference>
<dbReference type="PANTHER" id="PTHR45663">
    <property type="entry name" value="GEO12009P1"/>
    <property type="match status" value="1"/>
</dbReference>
<keyword evidence="12" id="KW-1185">Reference proteome</keyword>
<feature type="site" description="Contributes to redox potential value" evidence="8">
    <location>
        <position position="45"/>
    </location>
</feature>
<comment type="similarity">
    <text evidence="1 7">Belongs to the thioredoxin family.</text>
</comment>
<feature type="site" description="Contributes to redox potential value" evidence="8">
    <location>
        <position position="46"/>
    </location>
</feature>
<dbReference type="EMBL" id="VANU01000003">
    <property type="protein sequence ID" value="TLP38489.1"/>
    <property type="molecule type" value="Genomic_DNA"/>
</dbReference>
<dbReference type="PRINTS" id="PR00421">
    <property type="entry name" value="THIOREDOXIN"/>
</dbReference>
<keyword evidence="4 9" id="KW-1015">Disulfide bond</keyword>
<dbReference type="AlphaFoldDB" id="A0A5R8Y0W1"/>
<evidence type="ECO:0000256" key="7">
    <source>
        <dbReference type="PIRNR" id="PIRNR000077"/>
    </source>
</evidence>
<evidence type="ECO:0000256" key="1">
    <source>
        <dbReference type="ARBA" id="ARBA00008987"/>
    </source>
</evidence>
<comment type="caution">
    <text evidence="11">The sequence shown here is derived from an EMBL/GenBank/DDBJ whole genome shotgun (WGS) entry which is preliminary data.</text>
</comment>
<feature type="domain" description="Thioredoxin" evidence="10">
    <location>
        <begin position="1"/>
        <end position="120"/>
    </location>
</feature>
<evidence type="ECO:0000256" key="8">
    <source>
        <dbReference type="PIRSR" id="PIRSR000077-1"/>
    </source>
</evidence>
<feature type="disulfide bond" description="Redox-active" evidence="9">
    <location>
        <begin position="44"/>
        <end position="47"/>
    </location>
</feature>
<organism evidence="11 12">
    <name type="scientific">Arcobacter arenosus</name>
    <dbReference type="NCBI Taxonomy" id="2576037"/>
    <lineage>
        <taxon>Bacteria</taxon>
        <taxon>Pseudomonadati</taxon>
        <taxon>Campylobacterota</taxon>
        <taxon>Epsilonproteobacteria</taxon>
        <taxon>Campylobacterales</taxon>
        <taxon>Arcobacteraceae</taxon>
        <taxon>Arcobacter</taxon>
    </lineage>
</organism>
<dbReference type="CDD" id="cd02947">
    <property type="entry name" value="TRX_family"/>
    <property type="match status" value="1"/>
</dbReference>
<feature type="active site" description="Nucleophile" evidence="8">
    <location>
        <position position="47"/>
    </location>
</feature>
<dbReference type="PANTHER" id="PTHR45663:SF11">
    <property type="entry name" value="GEO12009P1"/>
    <property type="match status" value="1"/>
</dbReference>
<dbReference type="GO" id="GO:0015035">
    <property type="term" value="F:protein-disulfide reductase activity"/>
    <property type="evidence" value="ECO:0007669"/>
    <property type="project" value="UniProtKB-UniRule"/>
</dbReference>
<sequence length="120" mass="13842">MKKVFFAFLFTISTLFGFEHLDTTNFDKKIEKGNVIVDFYATWCPPCKILAQSLEDFDKVKPMDITIYKVDIDKYMDLAKKYGITALPTIVFFKDGKPISREVGIKDVPQLTNSSKMHFN</sequence>
<dbReference type="InterPro" id="IPR017937">
    <property type="entry name" value="Thioredoxin_CS"/>
</dbReference>
<evidence type="ECO:0000256" key="6">
    <source>
        <dbReference type="NCBIfam" id="TIGR01068"/>
    </source>
</evidence>
<evidence type="ECO:0000313" key="12">
    <source>
        <dbReference type="Proteomes" id="UP000308901"/>
    </source>
</evidence>
<reference evidence="11 12" key="1">
    <citation type="submission" date="2019-05" db="EMBL/GenBank/DDBJ databases">
        <title>Arcobacter sp. nov., isolated from sea sediment.</title>
        <authorList>
            <person name="Kim W."/>
        </authorList>
    </citation>
    <scope>NUCLEOTIDE SEQUENCE [LARGE SCALE GENOMIC DNA]</scope>
    <source>
        <strain evidence="11 12">CAU 1517</strain>
    </source>
</reference>
<dbReference type="Proteomes" id="UP000308901">
    <property type="component" value="Unassembled WGS sequence"/>
</dbReference>
<name>A0A5R8Y0W1_9BACT</name>
<evidence type="ECO:0000313" key="11">
    <source>
        <dbReference type="EMBL" id="TLP38489.1"/>
    </source>
</evidence>
<feature type="active site" description="Nucleophile" evidence="8">
    <location>
        <position position="44"/>
    </location>
</feature>
<dbReference type="InterPro" id="IPR036249">
    <property type="entry name" value="Thioredoxin-like_sf"/>
</dbReference>